<reference evidence="2" key="1">
    <citation type="submission" date="2014-12" db="EMBL/GenBank/DDBJ databases">
        <title>Insight into the proteome of Arion vulgaris.</title>
        <authorList>
            <person name="Aradska J."/>
            <person name="Bulat T."/>
            <person name="Smidak R."/>
            <person name="Sarate P."/>
            <person name="Gangsoo J."/>
            <person name="Sialana F."/>
            <person name="Bilban M."/>
            <person name="Lubec G."/>
        </authorList>
    </citation>
    <scope>NUCLEOTIDE SEQUENCE</scope>
    <source>
        <tissue evidence="2">Skin</tissue>
    </source>
</reference>
<dbReference type="EMBL" id="HACG01050083">
    <property type="protein sequence ID" value="CEK96948.1"/>
    <property type="molecule type" value="Transcribed_RNA"/>
</dbReference>
<feature type="compositionally biased region" description="Polar residues" evidence="1">
    <location>
        <begin position="41"/>
        <end position="88"/>
    </location>
</feature>
<feature type="compositionally biased region" description="Polar residues" evidence="1">
    <location>
        <begin position="25"/>
        <end position="34"/>
    </location>
</feature>
<accession>A0A0B7BVF7</accession>
<evidence type="ECO:0000313" key="2">
    <source>
        <dbReference type="EMBL" id="CEK96948.1"/>
    </source>
</evidence>
<feature type="non-terminal residue" evidence="2">
    <location>
        <position position="1"/>
    </location>
</feature>
<evidence type="ECO:0000256" key="1">
    <source>
        <dbReference type="SAM" id="MobiDB-lite"/>
    </source>
</evidence>
<organism evidence="2">
    <name type="scientific">Arion vulgaris</name>
    <dbReference type="NCBI Taxonomy" id="1028688"/>
    <lineage>
        <taxon>Eukaryota</taxon>
        <taxon>Metazoa</taxon>
        <taxon>Spiralia</taxon>
        <taxon>Lophotrochozoa</taxon>
        <taxon>Mollusca</taxon>
        <taxon>Gastropoda</taxon>
        <taxon>Heterobranchia</taxon>
        <taxon>Euthyneura</taxon>
        <taxon>Panpulmonata</taxon>
        <taxon>Eupulmonata</taxon>
        <taxon>Stylommatophora</taxon>
        <taxon>Helicina</taxon>
        <taxon>Arionoidea</taxon>
        <taxon>Arionidae</taxon>
        <taxon>Arion</taxon>
    </lineage>
</organism>
<protein>
    <submittedName>
        <fullName evidence="2">Uncharacterized protein</fullName>
    </submittedName>
</protein>
<feature type="non-terminal residue" evidence="2">
    <location>
        <position position="117"/>
    </location>
</feature>
<feature type="compositionally biased region" description="Polar residues" evidence="1">
    <location>
        <begin position="95"/>
        <end position="117"/>
    </location>
</feature>
<dbReference type="AlphaFoldDB" id="A0A0B7BVF7"/>
<feature type="region of interest" description="Disordered" evidence="1">
    <location>
        <begin position="24"/>
        <end position="117"/>
    </location>
</feature>
<sequence>IMNSYNMQDMYPFANPFHQNYFLHNVNQPPSRTSEPAPVIESQQRSTEVNAPNSLRSSMSDSLLTSMKSQWSSPQISPWNSPFQSQQFPDLASHHPSSVSLNGLQSQTTPVTPAEQN</sequence>
<gene>
    <name evidence="2" type="primary">ORF214120</name>
</gene>
<name>A0A0B7BVF7_9EUPU</name>
<proteinExistence type="predicted"/>